<keyword evidence="13" id="KW-1185">Reference proteome</keyword>
<dbReference type="GO" id="GO:0009073">
    <property type="term" value="P:aromatic amino acid family biosynthetic process"/>
    <property type="evidence" value="ECO:0007669"/>
    <property type="project" value="UniProtKB-KW"/>
</dbReference>
<keyword evidence="11" id="KW-0963">Cytoplasm</keyword>
<sequence>MGKTQKRILLITGPKHAGKTEAGKALAQLLGGDFADLDGIVQRETGKTPRVLFKEGPEVFKKAEAAALKAVLEHTGENLSIIAAGGGLIDNEEAAALLRKSDSIAAIYLDVPAETAWQRILHTANGGELPPFLNTANPRQTHLELHERRAAAYKAIASIIIDGENKSPLQIAEEIKGVFCAAGHGPA</sequence>
<protein>
    <recommendedName>
        <fullName evidence="3 11">Shikimate kinase</fullName>
        <shortName evidence="11">SK</shortName>
        <ecNumber evidence="3 11">2.7.1.71</ecNumber>
    </recommendedName>
</protein>
<evidence type="ECO:0000313" key="12">
    <source>
        <dbReference type="EMBL" id="AEF81286.1"/>
    </source>
</evidence>
<keyword evidence="9 11" id="KW-0057">Aromatic amino acid biosynthesis</keyword>
<evidence type="ECO:0000256" key="2">
    <source>
        <dbReference type="ARBA" id="ARBA00006997"/>
    </source>
</evidence>
<comment type="subcellular location">
    <subcellularLocation>
        <location evidence="11">Cytoplasm</location>
    </subcellularLocation>
</comment>
<keyword evidence="7 11" id="KW-0418">Kinase</keyword>
<dbReference type="HOGENOM" id="CLU_057607_4_2_12"/>
<keyword evidence="5 11" id="KW-0808">Transferase</keyword>
<dbReference type="GO" id="GO:0005829">
    <property type="term" value="C:cytosol"/>
    <property type="evidence" value="ECO:0007669"/>
    <property type="project" value="TreeGrafter"/>
</dbReference>
<feature type="binding site" evidence="11">
    <location>
        <begin position="16"/>
        <end position="21"/>
    </location>
    <ligand>
        <name>ATP</name>
        <dbReference type="ChEBI" id="CHEBI:30616"/>
    </ligand>
</feature>
<dbReference type="InterPro" id="IPR023000">
    <property type="entry name" value="Shikimate_kinase_CS"/>
</dbReference>
<feature type="binding site" evidence="11">
    <location>
        <position position="86"/>
    </location>
    <ligand>
        <name>substrate</name>
    </ligand>
</feature>
<reference evidence="12 13" key="2">
    <citation type="journal article" date="2011" name="ISME J.">
        <title>RNA-seq reveals cooperative metabolic interactions between two termite-gut spirochete species in co-culture.</title>
        <authorList>
            <person name="Rosenthal A.Z."/>
            <person name="Matson E.G."/>
            <person name="Eldar A."/>
            <person name="Leadbetter J.R."/>
        </authorList>
    </citation>
    <scope>NUCLEOTIDE SEQUENCE [LARGE SCALE GENOMIC DNA]</scope>
    <source>
        <strain evidence="13">ATCC BAA-888 / DSM 13862 / ZAS-9</strain>
    </source>
</reference>
<evidence type="ECO:0000256" key="11">
    <source>
        <dbReference type="HAMAP-Rule" id="MF_00109"/>
    </source>
</evidence>
<feature type="binding site" evidence="11">
    <location>
        <position position="20"/>
    </location>
    <ligand>
        <name>Mg(2+)</name>
        <dbReference type="ChEBI" id="CHEBI:18420"/>
    </ligand>
</feature>
<evidence type="ECO:0000256" key="8">
    <source>
        <dbReference type="ARBA" id="ARBA00022840"/>
    </source>
</evidence>
<comment type="catalytic activity">
    <reaction evidence="10 11">
        <text>shikimate + ATP = 3-phosphoshikimate + ADP + H(+)</text>
        <dbReference type="Rhea" id="RHEA:13121"/>
        <dbReference type="ChEBI" id="CHEBI:15378"/>
        <dbReference type="ChEBI" id="CHEBI:30616"/>
        <dbReference type="ChEBI" id="CHEBI:36208"/>
        <dbReference type="ChEBI" id="CHEBI:145989"/>
        <dbReference type="ChEBI" id="CHEBI:456216"/>
        <dbReference type="EC" id="2.7.1.71"/>
    </reaction>
</comment>
<dbReference type="HAMAP" id="MF_00109">
    <property type="entry name" value="Shikimate_kinase"/>
    <property type="match status" value="1"/>
</dbReference>
<keyword evidence="6 11" id="KW-0547">Nucleotide-binding</keyword>
<dbReference type="PANTHER" id="PTHR21087:SF16">
    <property type="entry name" value="SHIKIMATE KINASE 1, CHLOROPLASTIC"/>
    <property type="match status" value="1"/>
</dbReference>
<proteinExistence type="inferred from homology"/>
<dbReference type="GO" id="GO:0008652">
    <property type="term" value="P:amino acid biosynthetic process"/>
    <property type="evidence" value="ECO:0007669"/>
    <property type="project" value="UniProtKB-KW"/>
</dbReference>
<feature type="binding site" evidence="11">
    <location>
        <position position="38"/>
    </location>
    <ligand>
        <name>substrate</name>
    </ligand>
</feature>
<comment type="caution">
    <text evidence="11">Lacks conserved residue(s) required for the propagation of feature annotation.</text>
</comment>
<evidence type="ECO:0000256" key="10">
    <source>
        <dbReference type="ARBA" id="ARBA00048567"/>
    </source>
</evidence>
<organism evidence="12 13">
    <name type="scientific">Leadbettera azotonutricia (strain ATCC BAA-888 / DSM 13862 / ZAS-9)</name>
    <name type="common">Treponema azotonutricium</name>
    <dbReference type="NCBI Taxonomy" id="545695"/>
    <lineage>
        <taxon>Bacteria</taxon>
        <taxon>Pseudomonadati</taxon>
        <taxon>Spirochaetota</taxon>
        <taxon>Spirochaetia</taxon>
        <taxon>Spirochaetales</taxon>
        <taxon>Breznakiellaceae</taxon>
        <taxon>Leadbettera</taxon>
    </lineage>
</organism>
<dbReference type="Gene3D" id="3.40.50.300">
    <property type="entry name" value="P-loop containing nucleotide triphosphate hydrolases"/>
    <property type="match status" value="1"/>
</dbReference>
<gene>
    <name evidence="11 12" type="primary">aroK</name>
    <name evidence="12" type="ordered locus">TREAZ_2329</name>
</gene>
<feature type="binding site" evidence="11">
    <location>
        <position position="149"/>
    </location>
    <ligand>
        <name>substrate</name>
    </ligand>
</feature>
<evidence type="ECO:0000256" key="9">
    <source>
        <dbReference type="ARBA" id="ARBA00023141"/>
    </source>
</evidence>
<dbReference type="RefSeq" id="WP_015709725.1">
    <property type="nucleotide sequence ID" value="NC_015577.1"/>
</dbReference>
<dbReference type="OrthoDB" id="359948at2"/>
<evidence type="ECO:0000256" key="6">
    <source>
        <dbReference type="ARBA" id="ARBA00022741"/>
    </source>
</evidence>
<evidence type="ECO:0000256" key="1">
    <source>
        <dbReference type="ARBA" id="ARBA00004842"/>
    </source>
</evidence>
<dbReference type="UniPathway" id="UPA00053">
    <property type="reaction ID" value="UER00088"/>
</dbReference>
<keyword evidence="8 11" id="KW-0067">ATP-binding</keyword>
<dbReference type="eggNOG" id="COG0703">
    <property type="taxonomic scope" value="Bacteria"/>
</dbReference>
<dbReference type="STRING" id="545695.TREAZ_2329"/>
<dbReference type="InterPro" id="IPR031322">
    <property type="entry name" value="Shikimate/glucono_kinase"/>
</dbReference>
<dbReference type="EMBL" id="CP001841">
    <property type="protein sequence ID" value="AEF81286.1"/>
    <property type="molecule type" value="Genomic_DNA"/>
</dbReference>
<comment type="pathway">
    <text evidence="1 11">Metabolic intermediate biosynthesis; chorismate biosynthesis; chorismate from D-erythrose 4-phosphate and phosphoenolpyruvate: step 5/7.</text>
</comment>
<dbReference type="PANTHER" id="PTHR21087">
    <property type="entry name" value="SHIKIMATE KINASE"/>
    <property type="match status" value="1"/>
</dbReference>
<dbReference type="GO" id="GO:0005524">
    <property type="term" value="F:ATP binding"/>
    <property type="evidence" value="ECO:0007669"/>
    <property type="project" value="UniProtKB-UniRule"/>
</dbReference>
<comment type="subunit">
    <text evidence="11">Monomer.</text>
</comment>
<reference evidence="13" key="1">
    <citation type="submission" date="2009-12" db="EMBL/GenBank/DDBJ databases">
        <title>Complete sequence of Treponema azotonutricium strain ZAS-9.</title>
        <authorList>
            <person name="Tetu S.G."/>
            <person name="Matson E."/>
            <person name="Ren Q."/>
            <person name="Seshadri R."/>
            <person name="Elbourne L."/>
            <person name="Hassan K.A."/>
            <person name="Durkin A."/>
            <person name="Radune D."/>
            <person name="Mohamoud Y."/>
            <person name="Shay R."/>
            <person name="Jin S."/>
            <person name="Zhang X."/>
            <person name="Lucey K."/>
            <person name="Ballor N.R."/>
            <person name="Ottesen E."/>
            <person name="Rosenthal R."/>
            <person name="Allen A."/>
            <person name="Leadbetter J.R."/>
            <person name="Paulsen I.T."/>
        </authorList>
    </citation>
    <scope>NUCLEOTIDE SEQUENCE [LARGE SCALE GENOMIC DNA]</scope>
    <source>
        <strain evidence="13">ATCC BAA-888 / DSM 13862 / ZAS-9</strain>
    </source>
</reference>
<dbReference type="InParanoid" id="F5Y7H2"/>
<evidence type="ECO:0000256" key="4">
    <source>
        <dbReference type="ARBA" id="ARBA00022605"/>
    </source>
</evidence>
<dbReference type="GO" id="GO:0009423">
    <property type="term" value="P:chorismate biosynthetic process"/>
    <property type="evidence" value="ECO:0007669"/>
    <property type="project" value="UniProtKB-UniRule"/>
</dbReference>
<keyword evidence="11" id="KW-0460">Magnesium</keyword>
<dbReference type="GO" id="GO:0004765">
    <property type="term" value="F:shikimate kinase activity"/>
    <property type="evidence" value="ECO:0007669"/>
    <property type="project" value="UniProtKB-UniRule"/>
</dbReference>
<evidence type="ECO:0000256" key="5">
    <source>
        <dbReference type="ARBA" id="ARBA00022679"/>
    </source>
</evidence>
<dbReference type="InterPro" id="IPR000623">
    <property type="entry name" value="Shikimate_kinase/TSH1"/>
</dbReference>
<evidence type="ECO:0000256" key="7">
    <source>
        <dbReference type="ARBA" id="ARBA00022777"/>
    </source>
</evidence>
<dbReference type="PRINTS" id="PR01100">
    <property type="entry name" value="SHIKIMTKNASE"/>
</dbReference>
<evidence type="ECO:0000313" key="13">
    <source>
        <dbReference type="Proteomes" id="UP000009222"/>
    </source>
</evidence>
<keyword evidence="11" id="KW-0479">Metal-binding</keyword>
<dbReference type="InterPro" id="IPR027417">
    <property type="entry name" value="P-loop_NTPase"/>
</dbReference>
<dbReference type="Proteomes" id="UP000009222">
    <property type="component" value="Chromosome"/>
</dbReference>
<name>F5Y7H2_LEAAZ</name>
<dbReference type="SUPFAM" id="SSF52540">
    <property type="entry name" value="P-loop containing nucleoside triphosphate hydrolases"/>
    <property type="match status" value="1"/>
</dbReference>
<keyword evidence="4 11" id="KW-0028">Amino-acid biosynthesis</keyword>
<dbReference type="FunCoup" id="F5Y7H2">
    <property type="interactions" value="375"/>
</dbReference>
<comment type="function">
    <text evidence="11">Catalyzes the specific phosphorylation of the 3-hydroxyl group of shikimic acid using ATP as a cosubstrate.</text>
</comment>
<dbReference type="PROSITE" id="PS01128">
    <property type="entry name" value="SHIKIMATE_KINASE"/>
    <property type="match status" value="1"/>
</dbReference>
<dbReference type="Pfam" id="PF01202">
    <property type="entry name" value="SKI"/>
    <property type="match status" value="1"/>
</dbReference>
<dbReference type="GO" id="GO:0000287">
    <property type="term" value="F:magnesium ion binding"/>
    <property type="evidence" value="ECO:0007669"/>
    <property type="project" value="UniProtKB-UniRule"/>
</dbReference>
<accession>F5Y7H2</accession>
<dbReference type="KEGG" id="taz:TREAZ_2329"/>
<evidence type="ECO:0000256" key="3">
    <source>
        <dbReference type="ARBA" id="ARBA00012154"/>
    </source>
</evidence>
<dbReference type="EC" id="2.7.1.71" evidence="3 11"/>
<dbReference type="AlphaFoldDB" id="F5Y7H2"/>
<comment type="similarity">
    <text evidence="2 11">Belongs to the shikimate kinase family.</text>
</comment>
<comment type="cofactor">
    <cofactor evidence="11">
        <name>Mg(2+)</name>
        <dbReference type="ChEBI" id="CHEBI:18420"/>
    </cofactor>
    <text evidence="11">Binds 1 Mg(2+) ion per subunit.</text>
</comment>